<dbReference type="EMBL" id="LGRX02004697">
    <property type="protein sequence ID" value="KAK3279730.1"/>
    <property type="molecule type" value="Genomic_DNA"/>
</dbReference>
<protein>
    <submittedName>
        <fullName evidence="2">Uncharacterized protein</fullName>
    </submittedName>
</protein>
<gene>
    <name evidence="2" type="ORF">CYMTET_12407</name>
</gene>
<accession>A0AAE0GK72</accession>
<evidence type="ECO:0000256" key="1">
    <source>
        <dbReference type="SAM" id="MobiDB-lite"/>
    </source>
</evidence>
<feature type="region of interest" description="Disordered" evidence="1">
    <location>
        <begin position="55"/>
        <end position="85"/>
    </location>
</feature>
<proteinExistence type="predicted"/>
<evidence type="ECO:0000313" key="2">
    <source>
        <dbReference type="EMBL" id="KAK3279730.1"/>
    </source>
</evidence>
<name>A0AAE0GK72_9CHLO</name>
<evidence type="ECO:0000313" key="3">
    <source>
        <dbReference type="Proteomes" id="UP001190700"/>
    </source>
</evidence>
<sequence>MTHRTDTVFWQHATSAFDTNDGCDDAMASPEQPIIPVYMARNMVNHQVIPATFRRLTPQEGVDDTAGNDKAVRGRNPDDANTTPSLVLINNNDWIEEDHEEAGLSLSASVDEHISQH</sequence>
<keyword evidence="3" id="KW-1185">Reference proteome</keyword>
<dbReference type="AlphaFoldDB" id="A0AAE0GK72"/>
<comment type="caution">
    <text evidence="2">The sequence shown here is derived from an EMBL/GenBank/DDBJ whole genome shotgun (WGS) entry which is preliminary data.</text>
</comment>
<reference evidence="2 3" key="1">
    <citation type="journal article" date="2015" name="Genome Biol. Evol.">
        <title>Comparative Genomics of a Bacterivorous Green Alga Reveals Evolutionary Causalities and Consequences of Phago-Mixotrophic Mode of Nutrition.</title>
        <authorList>
            <person name="Burns J.A."/>
            <person name="Paasch A."/>
            <person name="Narechania A."/>
            <person name="Kim E."/>
        </authorList>
    </citation>
    <scope>NUCLEOTIDE SEQUENCE [LARGE SCALE GENOMIC DNA]</scope>
    <source>
        <strain evidence="2 3">PLY_AMNH</strain>
    </source>
</reference>
<organism evidence="2 3">
    <name type="scientific">Cymbomonas tetramitiformis</name>
    <dbReference type="NCBI Taxonomy" id="36881"/>
    <lineage>
        <taxon>Eukaryota</taxon>
        <taxon>Viridiplantae</taxon>
        <taxon>Chlorophyta</taxon>
        <taxon>Pyramimonadophyceae</taxon>
        <taxon>Pyramimonadales</taxon>
        <taxon>Pyramimonadaceae</taxon>
        <taxon>Cymbomonas</taxon>
    </lineage>
</organism>
<dbReference type="Proteomes" id="UP001190700">
    <property type="component" value="Unassembled WGS sequence"/>
</dbReference>